<accession>A0A139AWA8</accession>
<dbReference type="Gene3D" id="1.20.1280.50">
    <property type="match status" value="1"/>
</dbReference>
<protein>
    <recommendedName>
        <fullName evidence="3">F-box domain-containing protein</fullName>
    </recommendedName>
</protein>
<dbReference type="Proteomes" id="UP000070544">
    <property type="component" value="Unassembled WGS sequence"/>
</dbReference>
<dbReference type="EMBL" id="KQ965734">
    <property type="protein sequence ID" value="KXS21031.1"/>
    <property type="molecule type" value="Genomic_DNA"/>
</dbReference>
<reference evidence="1 2" key="1">
    <citation type="journal article" date="2015" name="Genome Biol. Evol.">
        <title>Phylogenomic analyses indicate that early fungi evolved digesting cell walls of algal ancestors of land plants.</title>
        <authorList>
            <person name="Chang Y."/>
            <person name="Wang S."/>
            <person name="Sekimoto S."/>
            <person name="Aerts A.L."/>
            <person name="Choi C."/>
            <person name="Clum A."/>
            <person name="LaButti K.M."/>
            <person name="Lindquist E.A."/>
            <person name="Yee Ngan C."/>
            <person name="Ohm R.A."/>
            <person name="Salamov A.A."/>
            <person name="Grigoriev I.V."/>
            <person name="Spatafora J.W."/>
            <person name="Berbee M.L."/>
        </authorList>
    </citation>
    <scope>NUCLEOTIDE SEQUENCE [LARGE SCALE GENOMIC DNA]</scope>
    <source>
        <strain evidence="1 2">JEL478</strain>
    </source>
</reference>
<proteinExistence type="predicted"/>
<evidence type="ECO:0000313" key="2">
    <source>
        <dbReference type="Proteomes" id="UP000070544"/>
    </source>
</evidence>
<sequence length="347" mass="39780">MATSDALDFPSLLPPEVASHIASWIIAATGDTANPSIGQFAANTLLASSVSRQWREIFCTEAIWREIGRRAELFLLRPRYHKAFPLRGPPFLFRLSEIHPLMPVESHPNLLAKVSLPQLEHIVRTRWKLLGVHRPSAMSASLNRAHRTFWEGHVRSANVSWIAPVDDTVTFSCLHKLSFAAHLRDLRREFISKFEISALEWDFRFNTRALNLQSTSPQNVERELEAIAAGERPSRRIASFLDPGMDQSWPAYFDPDFVYRSADFFHDTEQEMRMVWRFVGDSEGELNESDDAKKKHVRSRMRMVQVAQYMPHSVSRDARGRWVIRNSAGGSRNHTFLTLNGVEDVFL</sequence>
<evidence type="ECO:0000313" key="1">
    <source>
        <dbReference type="EMBL" id="KXS21031.1"/>
    </source>
</evidence>
<name>A0A139AWA8_GONPJ</name>
<dbReference type="AlphaFoldDB" id="A0A139AWA8"/>
<keyword evidence="2" id="KW-1185">Reference proteome</keyword>
<organism evidence="1 2">
    <name type="scientific">Gonapodya prolifera (strain JEL478)</name>
    <name type="common">Monoblepharis prolifera</name>
    <dbReference type="NCBI Taxonomy" id="1344416"/>
    <lineage>
        <taxon>Eukaryota</taxon>
        <taxon>Fungi</taxon>
        <taxon>Fungi incertae sedis</taxon>
        <taxon>Chytridiomycota</taxon>
        <taxon>Chytridiomycota incertae sedis</taxon>
        <taxon>Monoblepharidomycetes</taxon>
        <taxon>Monoblepharidales</taxon>
        <taxon>Gonapodyaceae</taxon>
        <taxon>Gonapodya</taxon>
    </lineage>
</organism>
<gene>
    <name evidence="1" type="ORF">M427DRAFT_51965</name>
</gene>
<evidence type="ECO:0008006" key="3">
    <source>
        <dbReference type="Google" id="ProtNLM"/>
    </source>
</evidence>